<evidence type="ECO:0000259" key="3">
    <source>
        <dbReference type="Pfam" id="PF19343"/>
    </source>
</evidence>
<proteinExistence type="predicted"/>
<dbReference type="Pfam" id="PF14613">
    <property type="entry name" value="HAM1_C"/>
    <property type="match status" value="1"/>
</dbReference>
<dbReference type="OrthoDB" id="19394at2759"/>
<protein>
    <submittedName>
        <fullName evidence="4">Uncharacterized protein</fullName>
    </submittedName>
</protein>
<dbReference type="InterPro" id="IPR027842">
    <property type="entry name" value="HAM1-like_C"/>
</dbReference>
<reference evidence="4 5" key="1">
    <citation type="journal article" date="2019" name="Nat. Ecol. Evol.">
        <title>Megaphylogeny resolves global patterns of mushroom evolution.</title>
        <authorList>
            <person name="Varga T."/>
            <person name="Krizsan K."/>
            <person name="Foldi C."/>
            <person name="Dima B."/>
            <person name="Sanchez-Garcia M."/>
            <person name="Sanchez-Ramirez S."/>
            <person name="Szollosi G.J."/>
            <person name="Szarkandi J.G."/>
            <person name="Papp V."/>
            <person name="Albert L."/>
            <person name="Andreopoulos W."/>
            <person name="Angelini C."/>
            <person name="Antonin V."/>
            <person name="Barry K.W."/>
            <person name="Bougher N.L."/>
            <person name="Buchanan P."/>
            <person name="Buyck B."/>
            <person name="Bense V."/>
            <person name="Catcheside P."/>
            <person name="Chovatia M."/>
            <person name="Cooper J."/>
            <person name="Damon W."/>
            <person name="Desjardin D."/>
            <person name="Finy P."/>
            <person name="Geml J."/>
            <person name="Haridas S."/>
            <person name="Hughes K."/>
            <person name="Justo A."/>
            <person name="Karasinski D."/>
            <person name="Kautmanova I."/>
            <person name="Kiss B."/>
            <person name="Kocsube S."/>
            <person name="Kotiranta H."/>
            <person name="LaButti K.M."/>
            <person name="Lechner B.E."/>
            <person name="Liimatainen K."/>
            <person name="Lipzen A."/>
            <person name="Lukacs Z."/>
            <person name="Mihaltcheva S."/>
            <person name="Morgado L.N."/>
            <person name="Niskanen T."/>
            <person name="Noordeloos M.E."/>
            <person name="Ohm R.A."/>
            <person name="Ortiz-Santana B."/>
            <person name="Ovrebo C."/>
            <person name="Racz N."/>
            <person name="Riley R."/>
            <person name="Savchenko A."/>
            <person name="Shiryaev A."/>
            <person name="Soop K."/>
            <person name="Spirin V."/>
            <person name="Szebenyi C."/>
            <person name="Tomsovsky M."/>
            <person name="Tulloss R.E."/>
            <person name="Uehling J."/>
            <person name="Grigoriev I.V."/>
            <person name="Vagvolgyi C."/>
            <person name="Papp T."/>
            <person name="Martin F.M."/>
            <person name="Miettinen O."/>
            <person name="Hibbett D.S."/>
            <person name="Nagy L.G."/>
        </authorList>
    </citation>
    <scope>NUCLEOTIDE SEQUENCE [LARGE SCALE GENOMIC DNA]</scope>
    <source>
        <strain evidence="4 5">FP101781</strain>
    </source>
</reference>
<accession>A0A4Y7RQH6</accession>
<organism evidence="4 5">
    <name type="scientific">Coprinellus micaceus</name>
    <name type="common">Glistening ink-cap mushroom</name>
    <name type="synonym">Coprinus micaceus</name>
    <dbReference type="NCBI Taxonomy" id="71717"/>
    <lineage>
        <taxon>Eukaryota</taxon>
        <taxon>Fungi</taxon>
        <taxon>Dikarya</taxon>
        <taxon>Basidiomycota</taxon>
        <taxon>Agaricomycotina</taxon>
        <taxon>Agaricomycetes</taxon>
        <taxon>Agaricomycetidae</taxon>
        <taxon>Agaricales</taxon>
        <taxon>Agaricineae</taxon>
        <taxon>Psathyrellaceae</taxon>
        <taxon>Coprinellus</taxon>
    </lineage>
</organism>
<evidence type="ECO:0000313" key="4">
    <source>
        <dbReference type="EMBL" id="TEB10922.1"/>
    </source>
</evidence>
<evidence type="ECO:0000256" key="1">
    <source>
        <dbReference type="SAM" id="MobiDB-lite"/>
    </source>
</evidence>
<feature type="domain" description="HAM1-like C-terminal" evidence="2">
    <location>
        <begin position="610"/>
        <end position="694"/>
    </location>
</feature>
<dbReference type="InterPro" id="IPR045967">
    <property type="entry name" value="HAM1-like_N"/>
</dbReference>
<feature type="domain" description="HAM1-like N-terminal" evidence="3">
    <location>
        <begin position="451"/>
        <end position="578"/>
    </location>
</feature>
<sequence>MDKASSVTAAFTAGKLPSTQQFNAFIDWLNDVGITQVEPSSNTELSSRGRALASGVRQTLDAYKTFFNNKNGDSTLQEALWHLTEGELTTSPEAEGEKDEAKADIQALRRSLRTLISIVWESLSSEGTSVFHDLMSLLRLSLADAAELIEEQAGAAKESLRSLEDEVQAGERDTLGRSKQRLEEEKDPKIAWQHGMDTVKDTGTKIIGGAQTTSATVQEKASKTHDRITDALSKIAARAQNDDNYKQSLDTIFNILQKRLDASLDAAADPSATVANFFNDTTREQHIPKAVDLFRTFIERLAGTSLDPFIGKVRTTTASVMRDPELKEWFDDGLNYLRRVLTDKDFVSNDASAQERQQLGARWRGYMKKDDKWKGDIESLKNEWSKIDDGIRNDQDLARIQAAQKNFGNDLRNGLETAAKEASRQVADRTGQAVDEAKGPLESAIEQATWFWQDLFKVYLPKAVSKMRDFPIPRTEYKDSEIEFVLENLDISSFNFLPSHVYIRNITDVDITTSDSPITPSRTAVGTLTHVRIQALQLALDDVSFWYMDKTAGALTPGEFTGLLGFKLPEKGIDLDLKVRLIPATVSGPRSRHELKHFHVIETADVSIADDVAIEVKESNHALLTTVMKPMIVSRIRDALQRALSSQLRAAIDWADGVAYDVSERQQVFEDTGLGNGASLIGAMWSELGRLQRESRRREVGIHATGTGLIVEQKTLIPGEGDLKSQVQSSSFAMGAEPQILSGEKRGPLGTGSEPIAQKVQRIGEEVGVNVKDTVGDMDIDVDSAARTAQAAFGEVRDRATGMAKVASHQVESFKNSVERKVELEEQRPGWQSAAFDF</sequence>
<feature type="compositionally biased region" description="Basic and acidic residues" evidence="1">
    <location>
        <begin position="158"/>
        <end position="186"/>
    </location>
</feature>
<dbReference type="Pfam" id="PF19343">
    <property type="entry name" value="HAM1_N"/>
    <property type="match status" value="3"/>
</dbReference>
<comment type="caution">
    <text evidence="4">The sequence shown here is derived from an EMBL/GenBank/DDBJ whole genome shotgun (WGS) entry which is preliminary data.</text>
</comment>
<dbReference type="EMBL" id="QPFP01000457">
    <property type="protein sequence ID" value="TEB10922.1"/>
    <property type="molecule type" value="Genomic_DNA"/>
</dbReference>
<name>A0A4Y7RQH6_COPMI</name>
<feature type="region of interest" description="Disordered" evidence="1">
    <location>
        <begin position="157"/>
        <end position="186"/>
    </location>
</feature>
<evidence type="ECO:0000313" key="5">
    <source>
        <dbReference type="Proteomes" id="UP000298030"/>
    </source>
</evidence>
<dbReference type="Proteomes" id="UP000298030">
    <property type="component" value="Unassembled WGS sequence"/>
</dbReference>
<keyword evidence="5" id="KW-1185">Reference proteome</keyword>
<dbReference type="PANTHER" id="PTHR31138:SF1">
    <property type="entry name" value="PDZ DOMAIN-CONTAINING PROTEIN"/>
    <property type="match status" value="1"/>
</dbReference>
<dbReference type="AlphaFoldDB" id="A0A4Y7RQH6"/>
<feature type="domain" description="HAM1-like N-terminal" evidence="3">
    <location>
        <begin position="7"/>
        <end position="216"/>
    </location>
</feature>
<dbReference type="PANTHER" id="PTHR31138">
    <property type="entry name" value="CHROMOSOME 19, WHOLE GENOME SHOTGUN SEQUENCE"/>
    <property type="match status" value="1"/>
</dbReference>
<dbReference type="STRING" id="71717.A0A4Y7RQH6"/>
<evidence type="ECO:0000259" key="2">
    <source>
        <dbReference type="Pfam" id="PF14613"/>
    </source>
</evidence>
<gene>
    <name evidence="4" type="ORF">FA13DRAFT_1004892</name>
</gene>
<feature type="domain" description="HAM1-like N-terminal" evidence="3">
    <location>
        <begin position="225"/>
        <end position="414"/>
    </location>
</feature>